<accession>A0AAD8JK51</accession>
<reference evidence="2" key="2">
    <citation type="submission" date="2023-05" db="EMBL/GenBank/DDBJ databases">
        <authorList>
            <person name="Schelkunov M.I."/>
        </authorList>
    </citation>
    <scope>NUCLEOTIDE SEQUENCE</scope>
    <source>
        <strain evidence="2">Hsosn_3</strain>
        <tissue evidence="2">Leaf</tissue>
    </source>
</reference>
<proteinExistence type="predicted"/>
<dbReference type="EMBL" id="JAUIZM010000001">
    <property type="protein sequence ID" value="KAK1403962.1"/>
    <property type="molecule type" value="Genomic_DNA"/>
</dbReference>
<name>A0AAD8JK51_9APIA</name>
<gene>
    <name evidence="2" type="ORF">POM88_003567</name>
</gene>
<keyword evidence="1" id="KW-1133">Transmembrane helix</keyword>
<dbReference type="Proteomes" id="UP001237642">
    <property type="component" value="Unassembled WGS sequence"/>
</dbReference>
<organism evidence="2 3">
    <name type="scientific">Heracleum sosnowskyi</name>
    <dbReference type="NCBI Taxonomy" id="360622"/>
    <lineage>
        <taxon>Eukaryota</taxon>
        <taxon>Viridiplantae</taxon>
        <taxon>Streptophyta</taxon>
        <taxon>Embryophyta</taxon>
        <taxon>Tracheophyta</taxon>
        <taxon>Spermatophyta</taxon>
        <taxon>Magnoliopsida</taxon>
        <taxon>eudicotyledons</taxon>
        <taxon>Gunneridae</taxon>
        <taxon>Pentapetalae</taxon>
        <taxon>asterids</taxon>
        <taxon>campanulids</taxon>
        <taxon>Apiales</taxon>
        <taxon>Apiaceae</taxon>
        <taxon>Apioideae</taxon>
        <taxon>apioid superclade</taxon>
        <taxon>Tordylieae</taxon>
        <taxon>Tordyliinae</taxon>
        <taxon>Heracleum</taxon>
    </lineage>
</organism>
<evidence type="ECO:0000313" key="3">
    <source>
        <dbReference type="Proteomes" id="UP001237642"/>
    </source>
</evidence>
<protein>
    <submittedName>
        <fullName evidence="2">Uncharacterized protein</fullName>
    </submittedName>
</protein>
<evidence type="ECO:0000256" key="1">
    <source>
        <dbReference type="SAM" id="Phobius"/>
    </source>
</evidence>
<keyword evidence="3" id="KW-1185">Reference proteome</keyword>
<evidence type="ECO:0000313" key="2">
    <source>
        <dbReference type="EMBL" id="KAK1403962.1"/>
    </source>
</evidence>
<comment type="caution">
    <text evidence="2">The sequence shown here is derived from an EMBL/GenBank/DDBJ whole genome shotgun (WGS) entry which is preliminary data.</text>
</comment>
<feature type="transmembrane region" description="Helical" evidence="1">
    <location>
        <begin position="59"/>
        <end position="78"/>
    </location>
</feature>
<keyword evidence="1" id="KW-0812">Transmembrane</keyword>
<sequence length="105" mass="11747">MDGLQGPSYMGSGAFFRRQIFFGGPGSHILPQLSEISPRHLALINSSHAIFPKVTDPWLLLYIFLFLGSYAQELIEYVTYGSTAKRIKDISIIFAWAVKSSNSDF</sequence>
<keyword evidence="1" id="KW-0472">Membrane</keyword>
<dbReference type="AlphaFoldDB" id="A0AAD8JK51"/>
<reference evidence="2" key="1">
    <citation type="submission" date="2023-02" db="EMBL/GenBank/DDBJ databases">
        <title>Genome of toxic invasive species Heracleum sosnowskyi carries increased number of genes despite the absence of recent whole-genome duplications.</title>
        <authorList>
            <person name="Schelkunov M."/>
            <person name="Shtratnikova V."/>
            <person name="Makarenko M."/>
            <person name="Klepikova A."/>
            <person name="Omelchenko D."/>
            <person name="Novikova G."/>
            <person name="Obukhova E."/>
            <person name="Bogdanov V."/>
            <person name="Penin A."/>
            <person name="Logacheva M."/>
        </authorList>
    </citation>
    <scope>NUCLEOTIDE SEQUENCE</scope>
    <source>
        <strain evidence="2">Hsosn_3</strain>
        <tissue evidence="2">Leaf</tissue>
    </source>
</reference>